<proteinExistence type="predicted"/>
<dbReference type="AlphaFoldDB" id="A0A074W0I1"/>
<organism evidence="1 2">
    <name type="scientific">Snodgrassella alvi SCGC AB-598-J21</name>
    <dbReference type="NCBI Taxonomy" id="1385367"/>
    <lineage>
        <taxon>Bacteria</taxon>
        <taxon>Pseudomonadati</taxon>
        <taxon>Pseudomonadota</taxon>
        <taxon>Betaproteobacteria</taxon>
        <taxon>Neisseriales</taxon>
        <taxon>Neisseriaceae</taxon>
        <taxon>Snodgrassella</taxon>
    </lineage>
</organism>
<accession>A0A074W0I1</accession>
<evidence type="ECO:0000313" key="1">
    <source>
        <dbReference type="EMBL" id="KEQ00949.1"/>
    </source>
</evidence>
<protein>
    <submittedName>
        <fullName evidence="1">Uncharacterized protein</fullName>
    </submittedName>
</protein>
<reference evidence="1 2" key="1">
    <citation type="journal article" date="2014" name="PLoS Genet.">
        <title>Hidden diversity in honey bee gut symbionts detected by single-cell genomics.</title>
        <authorList>
            <person name="Engel P."/>
            <person name="Stepanauskas R."/>
            <person name="Moran N."/>
        </authorList>
    </citation>
    <scope>NUCLEOTIDE SEQUENCE [LARGE SCALE GENOMIC DNA]</scope>
    <source>
        <strain evidence="1 2">SCGC AB-598-J21</strain>
    </source>
</reference>
<gene>
    <name evidence="1" type="ORF">SASC598J21_013080</name>
</gene>
<sequence>MKSKLLSANTAIIMSVLPIPDKMNKKYKLL</sequence>
<comment type="caution">
    <text evidence="1">The sequence shown here is derived from an EMBL/GenBank/DDBJ whole genome shotgun (WGS) entry which is preliminary data.</text>
</comment>
<dbReference type="Proteomes" id="UP000027644">
    <property type="component" value="Unassembled WGS sequence"/>
</dbReference>
<dbReference type="EMBL" id="AVQL01000441">
    <property type="protein sequence ID" value="KEQ00949.1"/>
    <property type="molecule type" value="Genomic_DNA"/>
</dbReference>
<name>A0A074W0I1_9NEIS</name>
<evidence type="ECO:0000313" key="2">
    <source>
        <dbReference type="Proteomes" id="UP000027644"/>
    </source>
</evidence>